<feature type="domain" description="Type VII secretion system protein EccE" evidence="8">
    <location>
        <begin position="206"/>
        <end position="305"/>
    </location>
</feature>
<dbReference type="InterPro" id="IPR050051">
    <property type="entry name" value="EccE_dom"/>
</dbReference>
<comment type="caution">
    <text evidence="9">The sequence shown here is derived from an EMBL/GenBank/DDBJ whole genome shotgun (WGS) entry which is preliminary data.</text>
</comment>
<comment type="subcellular location">
    <subcellularLocation>
        <location evidence="1">Cell membrane</location>
    </subcellularLocation>
</comment>
<evidence type="ECO:0000259" key="8">
    <source>
        <dbReference type="Pfam" id="PF11203"/>
    </source>
</evidence>
<evidence type="ECO:0000256" key="3">
    <source>
        <dbReference type="ARBA" id="ARBA00022475"/>
    </source>
</evidence>
<evidence type="ECO:0000256" key="7">
    <source>
        <dbReference type="SAM" id="Phobius"/>
    </source>
</evidence>
<sequence>MSAPGEPRLGSLPVAGVLVAEVGLAVALGLLALEVGLLPLAGVVLSLALVAGLVRVRGELVGTWAVLALRHRARPRELPPAAPGDGLGLPGVDAAVGPVDVIDARDHDGRPVALLGGEDGAWSAVLVPEVEDLPLLLDPTGTGAPAGTDAVGAGPDGLPLPALAATLSDRGVVLDALTVVRHVRPGGDDGPARAAHREVLGPLSDAAHRSVWLVVRLDPERCPDAVAARGGGALGAHRALVGSLARVGRVLAASGVPVRPMDREGVREAVAVAAGTDLDDGHGSGAGVQERWDAVVVGEIGHATWSATALDPASLDLDALAAPDAVSTVALALVAGDDGDDGDDGEDRTGLVGLDLRVRVTGRTPTEVVDAGQDLVAGARARGVRLDPLHGRQAAGLRATLPLGGAR</sequence>
<keyword evidence="10" id="KW-1185">Reference proteome</keyword>
<evidence type="ECO:0000256" key="5">
    <source>
        <dbReference type="ARBA" id="ARBA00022989"/>
    </source>
</evidence>
<evidence type="ECO:0000313" key="10">
    <source>
        <dbReference type="Proteomes" id="UP001385809"/>
    </source>
</evidence>
<evidence type="ECO:0000256" key="2">
    <source>
        <dbReference type="ARBA" id="ARBA00007759"/>
    </source>
</evidence>
<dbReference type="Pfam" id="PF11203">
    <property type="entry name" value="EccE"/>
    <property type="match status" value="1"/>
</dbReference>
<feature type="transmembrane region" description="Helical" evidence="7">
    <location>
        <begin position="12"/>
        <end position="31"/>
    </location>
</feature>
<protein>
    <submittedName>
        <fullName evidence="9">Type VII secretion protein EccE</fullName>
    </submittedName>
</protein>
<comment type="similarity">
    <text evidence="2">Belongs to the EccE family.</text>
</comment>
<dbReference type="Proteomes" id="UP001385809">
    <property type="component" value="Unassembled WGS sequence"/>
</dbReference>
<evidence type="ECO:0000313" key="9">
    <source>
        <dbReference type="EMBL" id="MEJ2868326.1"/>
    </source>
</evidence>
<proteinExistence type="inferred from homology"/>
<reference evidence="9 10" key="1">
    <citation type="submission" date="2024-03" db="EMBL/GenBank/DDBJ databases">
        <title>Actinomycetospora sp. OC33-EN08, a novel actinomycete isolated from wild orchid (Aerides multiflora).</title>
        <authorList>
            <person name="Suriyachadkun C."/>
        </authorList>
    </citation>
    <scope>NUCLEOTIDE SEQUENCE [LARGE SCALE GENOMIC DNA]</scope>
    <source>
        <strain evidence="9 10">OC33-EN08</strain>
    </source>
</reference>
<dbReference type="NCBIfam" id="TIGR03923">
    <property type="entry name" value="T7SS_EccE"/>
    <property type="match status" value="1"/>
</dbReference>
<dbReference type="InterPro" id="IPR021368">
    <property type="entry name" value="T7SS_EccE"/>
</dbReference>
<dbReference type="EMBL" id="JBBEGN010000004">
    <property type="protein sequence ID" value="MEJ2868326.1"/>
    <property type="molecule type" value="Genomic_DNA"/>
</dbReference>
<evidence type="ECO:0000256" key="1">
    <source>
        <dbReference type="ARBA" id="ARBA00004236"/>
    </source>
</evidence>
<dbReference type="RefSeq" id="WP_337694932.1">
    <property type="nucleotide sequence ID" value="NZ_JBBEGN010000004.1"/>
</dbReference>
<feature type="transmembrane region" description="Helical" evidence="7">
    <location>
        <begin position="37"/>
        <end position="54"/>
    </location>
</feature>
<keyword evidence="6 7" id="KW-0472">Membrane</keyword>
<organism evidence="9 10">
    <name type="scientific">Actinomycetospora aurantiaca</name>
    <dbReference type="NCBI Taxonomy" id="3129233"/>
    <lineage>
        <taxon>Bacteria</taxon>
        <taxon>Bacillati</taxon>
        <taxon>Actinomycetota</taxon>
        <taxon>Actinomycetes</taxon>
        <taxon>Pseudonocardiales</taxon>
        <taxon>Pseudonocardiaceae</taxon>
        <taxon>Actinomycetospora</taxon>
    </lineage>
</organism>
<evidence type="ECO:0000256" key="4">
    <source>
        <dbReference type="ARBA" id="ARBA00022692"/>
    </source>
</evidence>
<keyword evidence="3" id="KW-1003">Cell membrane</keyword>
<keyword evidence="4 7" id="KW-0812">Transmembrane</keyword>
<gene>
    <name evidence="9" type="primary">eccE</name>
    <name evidence="9" type="ORF">WCD74_11145</name>
</gene>
<keyword evidence="5 7" id="KW-1133">Transmembrane helix</keyword>
<accession>A0ABU8MN26</accession>
<evidence type="ECO:0000256" key="6">
    <source>
        <dbReference type="ARBA" id="ARBA00023136"/>
    </source>
</evidence>
<name>A0ABU8MN26_9PSEU</name>